<evidence type="ECO:0000313" key="2">
    <source>
        <dbReference type="Proteomes" id="UP000789901"/>
    </source>
</evidence>
<feature type="non-terminal residue" evidence="1">
    <location>
        <position position="1"/>
    </location>
</feature>
<protein>
    <submittedName>
        <fullName evidence="1">14880_t:CDS:1</fullName>
    </submittedName>
</protein>
<dbReference type="Proteomes" id="UP000789901">
    <property type="component" value="Unassembled WGS sequence"/>
</dbReference>
<proteinExistence type="predicted"/>
<gene>
    <name evidence="1" type="ORF">GMARGA_LOCUS38061</name>
</gene>
<keyword evidence="2" id="KW-1185">Reference proteome</keyword>
<dbReference type="EMBL" id="CAJVQB010082600">
    <property type="protein sequence ID" value="CAG8846227.1"/>
    <property type="molecule type" value="Genomic_DNA"/>
</dbReference>
<reference evidence="1 2" key="1">
    <citation type="submission" date="2021-06" db="EMBL/GenBank/DDBJ databases">
        <authorList>
            <person name="Kallberg Y."/>
            <person name="Tangrot J."/>
            <person name="Rosling A."/>
        </authorList>
    </citation>
    <scope>NUCLEOTIDE SEQUENCE [LARGE SCALE GENOMIC DNA]</scope>
    <source>
        <strain evidence="1 2">120-4 pot B 10/14</strain>
    </source>
</reference>
<evidence type="ECO:0000313" key="1">
    <source>
        <dbReference type="EMBL" id="CAG8846227.1"/>
    </source>
</evidence>
<comment type="caution">
    <text evidence="1">The sequence shown here is derived from an EMBL/GenBank/DDBJ whole genome shotgun (WGS) entry which is preliminary data.</text>
</comment>
<name>A0ABN7X3D7_GIGMA</name>
<organism evidence="1 2">
    <name type="scientific">Gigaspora margarita</name>
    <dbReference type="NCBI Taxonomy" id="4874"/>
    <lineage>
        <taxon>Eukaryota</taxon>
        <taxon>Fungi</taxon>
        <taxon>Fungi incertae sedis</taxon>
        <taxon>Mucoromycota</taxon>
        <taxon>Glomeromycotina</taxon>
        <taxon>Glomeromycetes</taxon>
        <taxon>Diversisporales</taxon>
        <taxon>Gigasporaceae</taxon>
        <taxon>Gigaspora</taxon>
    </lineage>
</organism>
<sequence>NSDRIEKEKLKQIEWCIKRRCQMIDGKQGKMLASLLEKPFNHVVVDKLLKNQNNIRVLTCDPEKVKEKTKKFIQKQFRRRCFDSDALGEEWVQVYAH</sequence>
<accession>A0ABN7X3D7</accession>